<proteinExistence type="predicted"/>
<accession>A0A4P6V0F1</accession>
<dbReference type="InterPro" id="IPR021233">
    <property type="entry name" value="DUF2783"/>
</dbReference>
<dbReference type="Proteomes" id="UP000293719">
    <property type="component" value="Chromosome"/>
</dbReference>
<dbReference type="KEGG" id="rpod:E0E05_08130"/>
<dbReference type="GeneID" id="90767259"/>
<evidence type="ECO:0000313" key="2">
    <source>
        <dbReference type="Proteomes" id="UP000293719"/>
    </source>
</evidence>
<reference evidence="1 2" key="1">
    <citation type="journal article" date="2017" name="Int. J. Syst. Evol. Microbiol.">
        <title>Roseitalea porphyridii gen. nov., sp. nov., isolated from a red alga, and reclassification of Hoeflea suaedae Chung et al. 2013 as Pseudohoeflea suaedae gen. nov., comb. nov.</title>
        <authorList>
            <person name="Hyeon J.W."/>
            <person name="Jeong S.E."/>
            <person name="Baek K."/>
            <person name="Jeon C.O."/>
        </authorList>
    </citation>
    <scope>NUCLEOTIDE SEQUENCE [LARGE SCALE GENOMIC DNA]</scope>
    <source>
        <strain evidence="1 2">MA7-20</strain>
    </source>
</reference>
<sequence length="69" mass="7345">MTGLNTAPAIDAPDDLYAELLAMHEGLSKDESDAVNARLILILMNHIADRDVLRQAMAAARSPGADKEG</sequence>
<dbReference type="AlphaFoldDB" id="A0A4P6V0F1"/>
<protein>
    <submittedName>
        <fullName evidence="1">DUF2783 domain-containing protein</fullName>
    </submittedName>
</protein>
<gene>
    <name evidence="1" type="ORF">E0E05_08130</name>
</gene>
<name>A0A4P6V0F1_9HYPH</name>
<dbReference type="OrthoDB" id="8420594at2"/>
<keyword evidence="2" id="KW-1185">Reference proteome</keyword>
<dbReference type="RefSeq" id="WP_131616255.1">
    <property type="nucleotide sequence ID" value="NZ_CP036532.1"/>
</dbReference>
<organism evidence="1 2">
    <name type="scientific">Roseitalea porphyridii</name>
    <dbReference type="NCBI Taxonomy" id="1852022"/>
    <lineage>
        <taxon>Bacteria</taxon>
        <taxon>Pseudomonadati</taxon>
        <taxon>Pseudomonadota</taxon>
        <taxon>Alphaproteobacteria</taxon>
        <taxon>Hyphomicrobiales</taxon>
        <taxon>Ahrensiaceae</taxon>
        <taxon>Roseitalea</taxon>
    </lineage>
</organism>
<evidence type="ECO:0000313" key="1">
    <source>
        <dbReference type="EMBL" id="QBK30565.1"/>
    </source>
</evidence>
<dbReference type="EMBL" id="CP036532">
    <property type="protein sequence ID" value="QBK30565.1"/>
    <property type="molecule type" value="Genomic_DNA"/>
</dbReference>
<dbReference type="Pfam" id="PF10932">
    <property type="entry name" value="DUF2783"/>
    <property type="match status" value="1"/>
</dbReference>